<comment type="caution">
    <text evidence="2">The sequence shown here is derived from an EMBL/GenBank/DDBJ whole genome shotgun (WGS) entry which is preliminary data.</text>
</comment>
<feature type="compositionally biased region" description="Basic and acidic residues" evidence="1">
    <location>
        <begin position="171"/>
        <end position="183"/>
    </location>
</feature>
<name>A0AAD6WNL9_9AGAR</name>
<feature type="region of interest" description="Disordered" evidence="1">
    <location>
        <begin position="466"/>
        <end position="488"/>
    </location>
</feature>
<feature type="region of interest" description="Disordered" evidence="1">
    <location>
        <begin position="599"/>
        <end position="631"/>
    </location>
</feature>
<reference evidence="2" key="1">
    <citation type="submission" date="2023-03" db="EMBL/GenBank/DDBJ databases">
        <title>Massive genome expansion in bonnet fungi (Mycena s.s.) driven by repeated elements and novel gene families across ecological guilds.</title>
        <authorList>
            <consortium name="Lawrence Berkeley National Laboratory"/>
            <person name="Harder C.B."/>
            <person name="Miyauchi S."/>
            <person name="Viragh M."/>
            <person name="Kuo A."/>
            <person name="Thoen E."/>
            <person name="Andreopoulos B."/>
            <person name="Lu D."/>
            <person name="Skrede I."/>
            <person name="Drula E."/>
            <person name="Henrissat B."/>
            <person name="Morin E."/>
            <person name="Kohler A."/>
            <person name="Barry K."/>
            <person name="LaButti K."/>
            <person name="Morin E."/>
            <person name="Salamov A."/>
            <person name="Lipzen A."/>
            <person name="Mereny Z."/>
            <person name="Hegedus B."/>
            <person name="Baldrian P."/>
            <person name="Stursova M."/>
            <person name="Weitz H."/>
            <person name="Taylor A."/>
            <person name="Grigoriev I.V."/>
            <person name="Nagy L.G."/>
            <person name="Martin F."/>
            <person name="Kauserud H."/>
        </authorList>
    </citation>
    <scope>NUCLEOTIDE SEQUENCE</scope>
    <source>
        <strain evidence="2">CBHHK200</strain>
    </source>
</reference>
<feature type="compositionally biased region" description="Basic and acidic residues" evidence="1">
    <location>
        <begin position="24"/>
        <end position="34"/>
    </location>
</feature>
<feature type="compositionally biased region" description="Gly residues" evidence="1">
    <location>
        <begin position="313"/>
        <end position="333"/>
    </location>
</feature>
<gene>
    <name evidence="2" type="ORF">C8F04DRAFT_1322123</name>
</gene>
<dbReference type="EMBL" id="JARJCM010000295">
    <property type="protein sequence ID" value="KAJ7019402.1"/>
    <property type="molecule type" value="Genomic_DNA"/>
</dbReference>
<feature type="compositionally biased region" description="Basic residues" evidence="1">
    <location>
        <begin position="35"/>
        <end position="49"/>
    </location>
</feature>
<feature type="compositionally biased region" description="Basic residues" evidence="1">
    <location>
        <begin position="134"/>
        <end position="154"/>
    </location>
</feature>
<sequence length="631" mass="66457">MSASASPAWLARLRVVGGGVGGRGWEEKGFEGRRVGSRRRRRRHRHRHDARGSARPERATRAESESTSPPTMPLKVARASVVRDGAQPRRRPHRRHHRLITHRHCGGDPYLRQGSASLHQNPLQLETNEEKPSPRRHRKLKRTSRLVLRRRKVQGRGALEHGARVQLARLARGDEREEERGGDGEGGGGGEERRTPPTTRAKLAQQNKAKDICGLRTQQARAARRLVQQAERAGDVLLHAELLEEVRGAEAVQRGGVARLGTAAEAVERVRGVAERLVVAREAEPRGGPARVRSGLEVAEGGARVGGEERGVGASGGEGGAVVDGLGDGGLGLGEDEGDGGLGEGGGGEGGGELGVGRGGGDGGEGGGEGGLGGERRGEGAVAGRGGQPGRHRAWGACGVGGTRPGTPLASGGQGTRRAGAGVGVVRVRLAALIRGRGEGQGGHAGIEIAGHLGTVGVSIGGIPVPAPAPEQQRDVDVGRAPHPRRRTRKKRLTLTPICGSTRCGRGATSGSAKCGGDSSWKASWGTNLVWDMHKRRLEQRLNPFYLGEDSLRVAVSGIVDDHRNLTPTVPQPAVFRPSTPCPLRRTAAPSKLFRLRAAGLKERSSTANSPPPQIKSNAPWQHHPTKRASS</sequence>
<feature type="compositionally biased region" description="Gly residues" evidence="1">
    <location>
        <begin position="340"/>
        <end position="373"/>
    </location>
</feature>
<feature type="compositionally biased region" description="Basic residues" evidence="1">
    <location>
        <begin position="88"/>
        <end position="104"/>
    </location>
</feature>
<evidence type="ECO:0000313" key="3">
    <source>
        <dbReference type="Proteomes" id="UP001218188"/>
    </source>
</evidence>
<dbReference type="Proteomes" id="UP001218188">
    <property type="component" value="Unassembled WGS sequence"/>
</dbReference>
<accession>A0AAD6WNL9</accession>
<keyword evidence="3" id="KW-1185">Reference proteome</keyword>
<organism evidence="2 3">
    <name type="scientific">Mycena alexandri</name>
    <dbReference type="NCBI Taxonomy" id="1745969"/>
    <lineage>
        <taxon>Eukaryota</taxon>
        <taxon>Fungi</taxon>
        <taxon>Dikarya</taxon>
        <taxon>Basidiomycota</taxon>
        <taxon>Agaricomycotina</taxon>
        <taxon>Agaricomycetes</taxon>
        <taxon>Agaricomycetidae</taxon>
        <taxon>Agaricales</taxon>
        <taxon>Marasmiineae</taxon>
        <taxon>Mycenaceae</taxon>
        <taxon>Mycena</taxon>
    </lineage>
</organism>
<evidence type="ECO:0000256" key="1">
    <source>
        <dbReference type="SAM" id="MobiDB-lite"/>
    </source>
</evidence>
<feature type="region of interest" description="Disordered" evidence="1">
    <location>
        <begin position="20"/>
        <end position="208"/>
    </location>
</feature>
<proteinExistence type="predicted"/>
<evidence type="ECO:0000313" key="2">
    <source>
        <dbReference type="EMBL" id="KAJ7019402.1"/>
    </source>
</evidence>
<feature type="compositionally biased region" description="Polar residues" evidence="1">
    <location>
        <begin position="114"/>
        <end position="126"/>
    </location>
</feature>
<protein>
    <submittedName>
        <fullName evidence="2">Uncharacterized protein</fullName>
    </submittedName>
</protein>
<feature type="region of interest" description="Disordered" evidence="1">
    <location>
        <begin position="303"/>
        <end position="392"/>
    </location>
</feature>
<dbReference type="AlphaFoldDB" id="A0AAD6WNL9"/>
<feature type="compositionally biased region" description="Basic and acidic residues" evidence="1">
    <location>
        <begin position="50"/>
        <end position="64"/>
    </location>
</feature>